<dbReference type="InterPro" id="IPR005467">
    <property type="entry name" value="His_kinase_dom"/>
</dbReference>
<evidence type="ECO:0000256" key="11">
    <source>
        <dbReference type="SAM" id="Phobius"/>
    </source>
</evidence>
<proteinExistence type="predicted"/>
<keyword evidence="4" id="KW-0597">Phosphoprotein</keyword>
<dbReference type="AlphaFoldDB" id="A0A3N1CS14"/>
<dbReference type="InterPro" id="IPR004358">
    <property type="entry name" value="Sig_transdc_His_kin-like_C"/>
</dbReference>
<feature type="transmembrane region" description="Helical" evidence="11">
    <location>
        <begin position="196"/>
        <end position="218"/>
    </location>
</feature>
<dbReference type="Gene3D" id="3.30.565.10">
    <property type="entry name" value="Histidine kinase-like ATPase, C-terminal domain"/>
    <property type="match status" value="1"/>
</dbReference>
<dbReference type="PROSITE" id="PS50885">
    <property type="entry name" value="HAMP"/>
    <property type="match status" value="1"/>
</dbReference>
<evidence type="ECO:0000256" key="3">
    <source>
        <dbReference type="ARBA" id="ARBA00012438"/>
    </source>
</evidence>
<evidence type="ECO:0000256" key="8">
    <source>
        <dbReference type="ARBA" id="ARBA00022989"/>
    </source>
</evidence>
<dbReference type="InterPro" id="IPR036890">
    <property type="entry name" value="HATPase_C_sf"/>
</dbReference>
<dbReference type="Gene3D" id="6.10.340.10">
    <property type="match status" value="1"/>
</dbReference>
<evidence type="ECO:0000313" key="14">
    <source>
        <dbReference type="EMBL" id="ROO84087.1"/>
    </source>
</evidence>
<dbReference type="EMBL" id="RJKE01000001">
    <property type="protein sequence ID" value="ROO84087.1"/>
    <property type="molecule type" value="Genomic_DNA"/>
</dbReference>
<keyword evidence="15" id="KW-1185">Reference proteome</keyword>
<dbReference type="GO" id="GO:0000155">
    <property type="term" value="F:phosphorelay sensor kinase activity"/>
    <property type="evidence" value="ECO:0007669"/>
    <property type="project" value="InterPro"/>
</dbReference>
<dbReference type="GO" id="GO:0005886">
    <property type="term" value="C:plasma membrane"/>
    <property type="evidence" value="ECO:0007669"/>
    <property type="project" value="UniProtKB-SubCell"/>
</dbReference>
<dbReference type="InterPro" id="IPR003594">
    <property type="entry name" value="HATPase_dom"/>
</dbReference>
<accession>A0A3N1CS14</accession>
<evidence type="ECO:0000256" key="10">
    <source>
        <dbReference type="SAM" id="MobiDB-lite"/>
    </source>
</evidence>
<dbReference type="CDD" id="cd19410">
    <property type="entry name" value="HK9-like_sensor"/>
    <property type="match status" value="1"/>
</dbReference>
<keyword evidence="9" id="KW-0902">Two-component regulatory system</keyword>
<dbReference type="Proteomes" id="UP000272400">
    <property type="component" value="Unassembled WGS sequence"/>
</dbReference>
<dbReference type="SMART" id="SM00387">
    <property type="entry name" value="HATPase_c"/>
    <property type="match status" value="1"/>
</dbReference>
<feature type="region of interest" description="Disordered" evidence="10">
    <location>
        <begin position="522"/>
        <end position="543"/>
    </location>
</feature>
<evidence type="ECO:0000256" key="6">
    <source>
        <dbReference type="ARBA" id="ARBA00022692"/>
    </source>
</evidence>
<comment type="caution">
    <text evidence="14">The sequence shown here is derived from an EMBL/GenBank/DDBJ whole genome shotgun (WGS) entry which is preliminary data.</text>
</comment>
<dbReference type="Pfam" id="PF05227">
    <property type="entry name" value="CHASE3"/>
    <property type="match status" value="1"/>
</dbReference>
<dbReference type="Gene3D" id="1.10.287.130">
    <property type="match status" value="1"/>
</dbReference>
<dbReference type="Pfam" id="PF00672">
    <property type="entry name" value="HAMP"/>
    <property type="match status" value="1"/>
</dbReference>
<evidence type="ECO:0000259" key="13">
    <source>
        <dbReference type="PROSITE" id="PS50885"/>
    </source>
</evidence>
<dbReference type="EC" id="2.7.13.3" evidence="3"/>
<feature type="domain" description="HAMP" evidence="13">
    <location>
        <begin position="218"/>
        <end position="270"/>
    </location>
</feature>
<name>A0A3N1CS14_9ACTN</name>
<dbReference type="CDD" id="cd06225">
    <property type="entry name" value="HAMP"/>
    <property type="match status" value="1"/>
</dbReference>
<organism evidence="14 15">
    <name type="scientific">Actinocorallia herbida</name>
    <dbReference type="NCBI Taxonomy" id="58109"/>
    <lineage>
        <taxon>Bacteria</taxon>
        <taxon>Bacillati</taxon>
        <taxon>Actinomycetota</taxon>
        <taxon>Actinomycetes</taxon>
        <taxon>Streptosporangiales</taxon>
        <taxon>Thermomonosporaceae</taxon>
        <taxon>Actinocorallia</taxon>
    </lineage>
</organism>
<dbReference type="InterPro" id="IPR003661">
    <property type="entry name" value="HisK_dim/P_dom"/>
</dbReference>
<dbReference type="PANTHER" id="PTHR43304:SF1">
    <property type="entry name" value="PAC DOMAIN-CONTAINING PROTEIN"/>
    <property type="match status" value="1"/>
</dbReference>
<dbReference type="InterPro" id="IPR003660">
    <property type="entry name" value="HAMP_dom"/>
</dbReference>
<evidence type="ECO:0000259" key="12">
    <source>
        <dbReference type="PROSITE" id="PS50109"/>
    </source>
</evidence>
<dbReference type="InterPro" id="IPR007891">
    <property type="entry name" value="CHASE3"/>
</dbReference>
<evidence type="ECO:0000256" key="2">
    <source>
        <dbReference type="ARBA" id="ARBA00004236"/>
    </source>
</evidence>
<evidence type="ECO:0000313" key="15">
    <source>
        <dbReference type="Proteomes" id="UP000272400"/>
    </source>
</evidence>
<protein>
    <recommendedName>
        <fullName evidence="3">histidine kinase</fullName>
        <ecNumber evidence="3">2.7.13.3</ecNumber>
    </recommendedName>
</protein>
<dbReference type="InterPro" id="IPR036097">
    <property type="entry name" value="HisK_dim/P_sf"/>
</dbReference>
<evidence type="ECO:0000256" key="4">
    <source>
        <dbReference type="ARBA" id="ARBA00022553"/>
    </source>
</evidence>
<keyword evidence="5" id="KW-0808">Transferase</keyword>
<dbReference type="PROSITE" id="PS50109">
    <property type="entry name" value="HIS_KIN"/>
    <property type="match status" value="1"/>
</dbReference>
<sequence length="543" mass="59907">MSPRNRAPRERPRGLTVPGSFGLALALLGVLVVVAAFFVQSMLERTTTVSNHLSDRIMPAHIEAARLESALLNQETGIRGYALTGDERFLEPYDSGQDLEQKATAELRRLLSDEPALMSDMEAVVQAANVWRQTYAEPLLARIHAGTEPSRGQDSAKGKAAFDAVRQAWIAQGAHLERARTEARADLEDSRMVRDAALLAAVFIIVLVGVMLALLIQLTVVRPLGKLRLASRRAAEGDFSSPIPCHGPADVREVGQTVEAMRARIVQELDAAKDREKLLVQQAIDLDSQAVELRRSNAELEQFAYVASHDLQEPLRKVASFCQMLERRYHDQLDDRGRQYIEFATDGAKRMQVLISDLLTFSRVGRMNSHRRVLGLDEALDRAVANLGGAIADAGAEIDRPAKLPELTGDPTLLSMLWQNLIGNALKFRRPDEAPCVRIECAEQGPGLWRCTVTDNGIGIPAEYAEKVFVIFQRLHTRDAYEGTGIGLALCKKIVEYHGGEIWLDTEYTDGSRVHFTLADSPVPAPALAPDDDRTETVKETTP</sequence>
<dbReference type="SMART" id="SM00388">
    <property type="entry name" value="HisKA"/>
    <property type="match status" value="1"/>
</dbReference>
<dbReference type="CDD" id="cd00082">
    <property type="entry name" value="HisKA"/>
    <property type="match status" value="1"/>
</dbReference>
<evidence type="ECO:0000256" key="7">
    <source>
        <dbReference type="ARBA" id="ARBA00022777"/>
    </source>
</evidence>
<dbReference type="SUPFAM" id="SSF47384">
    <property type="entry name" value="Homodimeric domain of signal transducing histidine kinase"/>
    <property type="match status" value="1"/>
</dbReference>
<feature type="transmembrane region" description="Helical" evidence="11">
    <location>
        <begin position="20"/>
        <end position="39"/>
    </location>
</feature>
<feature type="compositionally biased region" description="Basic and acidic residues" evidence="10">
    <location>
        <begin position="531"/>
        <end position="543"/>
    </location>
</feature>
<dbReference type="Pfam" id="PF02518">
    <property type="entry name" value="HATPase_c"/>
    <property type="match status" value="1"/>
</dbReference>
<evidence type="ECO:0000256" key="1">
    <source>
        <dbReference type="ARBA" id="ARBA00000085"/>
    </source>
</evidence>
<keyword evidence="7" id="KW-0418">Kinase</keyword>
<dbReference type="SMART" id="SM00304">
    <property type="entry name" value="HAMP"/>
    <property type="match status" value="1"/>
</dbReference>
<dbReference type="Pfam" id="PF00512">
    <property type="entry name" value="HisKA"/>
    <property type="match status" value="1"/>
</dbReference>
<keyword evidence="11" id="KW-0472">Membrane</keyword>
<dbReference type="PANTHER" id="PTHR43304">
    <property type="entry name" value="PHYTOCHROME-LIKE PROTEIN CPH1"/>
    <property type="match status" value="1"/>
</dbReference>
<evidence type="ECO:0000256" key="5">
    <source>
        <dbReference type="ARBA" id="ARBA00022679"/>
    </source>
</evidence>
<keyword evidence="8 11" id="KW-1133">Transmembrane helix</keyword>
<dbReference type="SUPFAM" id="SSF55874">
    <property type="entry name" value="ATPase domain of HSP90 chaperone/DNA topoisomerase II/histidine kinase"/>
    <property type="match status" value="1"/>
</dbReference>
<gene>
    <name evidence="14" type="ORF">EDD29_1599</name>
</gene>
<comment type="subcellular location">
    <subcellularLocation>
        <location evidence="2">Cell membrane</location>
    </subcellularLocation>
</comment>
<reference evidence="14 15" key="1">
    <citation type="submission" date="2018-11" db="EMBL/GenBank/DDBJ databases">
        <title>Sequencing the genomes of 1000 actinobacteria strains.</title>
        <authorList>
            <person name="Klenk H.-P."/>
        </authorList>
    </citation>
    <scope>NUCLEOTIDE SEQUENCE [LARGE SCALE GENOMIC DNA]</scope>
    <source>
        <strain evidence="14 15">DSM 44254</strain>
    </source>
</reference>
<dbReference type="PRINTS" id="PR00344">
    <property type="entry name" value="BCTRLSENSOR"/>
</dbReference>
<evidence type="ECO:0000256" key="9">
    <source>
        <dbReference type="ARBA" id="ARBA00023012"/>
    </source>
</evidence>
<dbReference type="OrthoDB" id="9808408at2"/>
<comment type="catalytic activity">
    <reaction evidence="1">
        <text>ATP + protein L-histidine = ADP + protein N-phospho-L-histidine.</text>
        <dbReference type="EC" id="2.7.13.3"/>
    </reaction>
</comment>
<dbReference type="InterPro" id="IPR052162">
    <property type="entry name" value="Sensor_kinase/Photoreceptor"/>
</dbReference>
<keyword evidence="6 11" id="KW-0812">Transmembrane</keyword>
<feature type="domain" description="Histidine kinase" evidence="12">
    <location>
        <begin position="306"/>
        <end position="522"/>
    </location>
</feature>
<dbReference type="RefSeq" id="WP_123663728.1">
    <property type="nucleotide sequence ID" value="NZ_RJKE01000001.1"/>
</dbReference>